<dbReference type="PATRIC" id="fig|1280952.3.peg.1722"/>
<dbReference type="Proteomes" id="UP000024816">
    <property type="component" value="Unassembled WGS sequence"/>
</dbReference>
<keyword evidence="4" id="KW-1185">Reference proteome</keyword>
<proteinExistence type="inferred from homology"/>
<dbReference type="Pfam" id="PF08327">
    <property type="entry name" value="AHSA1"/>
    <property type="match status" value="1"/>
</dbReference>
<dbReference type="EMBL" id="ARYJ01000005">
    <property type="protein sequence ID" value="KCZ88423.1"/>
    <property type="molecule type" value="Genomic_DNA"/>
</dbReference>
<organism evidence="3 4">
    <name type="scientific">Hyphomonas jannaschiana VP2</name>
    <dbReference type="NCBI Taxonomy" id="1280952"/>
    <lineage>
        <taxon>Bacteria</taxon>
        <taxon>Pseudomonadati</taxon>
        <taxon>Pseudomonadota</taxon>
        <taxon>Alphaproteobacteria</taxon>
        <taxon>Hyphomonadales</taxon>
        <taxon>Hyphomonadaceae</taxon>
        <taxon>Hyphomonas</taxon>
    </lineage>
</organism>
<dbReference type="InterPro" id="IPR023393">
    <property type="entry name" value="START-like_dom_sf"/>
</dbReference>
<accession>A0A059FD11</accession>
<evidence type="ECO:0000313" key="4">
    <source>
        <dbReference type="Proteomes" id="UP000024816"/>
    </source>
</evidence>
<dbReference type="OrthoDB" id="9786557at2"/>
<comment type="caution">
    <text evidence="3">The sequence shown here is derived from an EMBL/GenBank/DDBJ whole genome shotgun (WGS) entry which is preliminary data.</text>
</comment>
<dbReference type="Gene3D" id="3.30.530.20">
    <property type="match status" value="1"/>
</dbReference>
<evidence type="ECO:0000259" key="2">
    <source>
        <dbReference type="Pfam" id="PF08327"/>
    </source>
</evidence>
<dbReference type="eggNOG" id="COG3832">
    <property type="taxonomic scope" value="Bacteria"/>
</dbReference>
<dbReference type="InterPro" id="IPR013538">
    <property type="entry name" value="ASHA1/2-like_C"/>
</dbReference>
<dbReference type="RefSeq" id="WP_035581074.1">
    <property type="nucleotide sequence ID" value="NZ_ARYJ01000005.1"/>
</dbReference>
<name>A0A059FD11_9PROT</name>
<protein>
    <submittedName>
        <fullName evidence="3">Activator of Hsp90 ATPase 1 family protein</fullName>
    </submittedName>
</protein>
<dbReference type="AlphaFoldDB" id="A0A059FD11"/>
<sequence length="163" mass="18079">MPACNTHEASRIVFAPEDTLYGAMTDLDRVRTWLLPEGEQICIETFDLRPGGRFRVSFGSSGECPVQAINGRFVDIVRDQQIVQIVELDSPVRGFAGAIRIIWSLEDVPEGTCLRLVARDTPPGLDAEWLTRQFEATLDRLALLVERMPSASIIYSEAGAQPC</sequence>
<dbReference type="STRING" id="1280952.HJA_08649"/>
<dbReference type="SUPFAM" id="SSF55961">
    <property type="entry name" value="Bet v1-like"/>
    <property type="match status" value="1"/>
</dbReference>
<comment type="similarity">
    <text evidence="1">Belongs to the AHA1 family.</text>
</comment>
<evidence type="ECO:0000313" key="3">
    <source>
        <dbReference type="EMBL" id="KCZ88423.1"/>
    </source>
</evidence>
<evidence type="ECO:0000256" key="1">
    <source>
        <dbReference type="ARBA" id="ARBA00006817"/>
    </source>
</evidence>
<feature type="domain" description="Activator of Hsp90 ATPase homologue 1/2-like C-terminal" evidence="2">
    <location>
        <begin position="15"/>
        <end position="145"/>
    </location>
</feature>
<reference evidence="3 4" key="1">
    <citation type="journal article" date="2014" name="Antonie Van Leeuwenhoek">
        <title>Hyphomonas beringensis sp. nov. and Hyphomonas chukchiensis sp. nov., isolated from surface seawater of the Bering Sea and Chukchi Sea.</title>
        <authorList>
            <person name="Li C."/>
            <person name="Lai Q."/>
            <person name="Li G."/>
            <person name="Dong C."/>
            <person name="Wang J."/>
            <person name="Liao Y."/>
            <person name="Shao Z."/>
        </authorList>
    </citation>
    <scope>NUCLEOTIDE SEQUENCE [LARGE SCALE GENOMIC DNA]</scope>
    <source>
        <strain evidence="3 4">VP2</strain>
    </source>
</reference>
<gene>
    <name evidence="3" type="ORF">HJA_08649</name>
</gene>